<comment type="caution">
    <text evidence="1">The sequence shown here is derived from an EMBL/GenBank/DDBJ whole genome shotgun (WGS) entry which is preliminary data.</text>
</comment>
<dbReference type="AlphaFoldDB" id="A0A425Y2A5"/>
<keyword evidence="2" id="KW-1185">Reference proteome</keyword>
<dbReference type="EMBL" id="QQWG01000006">
    <property type="protein sequence ID" value="RRG22125.1"/>
    <property type="molecule type" value="Genomic_DNA"/>
</dbReference>
<gene>
    <name evidence="1" type="ORF">DWB61_07920</name>
</gene>
<name>A0A425Y2A5_9BACT</name>
<dbReference type="PROSITE" id="PS51257">
    <property type="entry name" value="PROKAR_LIPOPROTEIN"/>
    <property type="match status" value="1"/>
</dbReference>
<accession>A0A425Y2A5</accession>
<reference evidence="1 2" key="1">
    <citation type="submission" date="2018-07" db="EMBL/GenBank/DDBJ databases">
        <title>Draft genome sequence of Ancylomarina sp. M1P.</title>
        <authorList>
            <person name="Yadav S."/>
            <person name="Villanueva L."/>
            <person name="Damste J.S.S."/>
        </authorList>
    </citation>
    <scope>NUCLEOTIDE SEQUENCE [LARGE SCALE GENOMIC DNA]</scope>
    <source>
        <strain evidence="1 2">M1P</strain>
    </source>
</reference>
<proteinExistence type="predicted"/>
<dbReference type="RefSeq" id="WP_125030355.1">
    <property type="nucleotide sequence ID" value="NZ_JAPXVP010000006.1"/>
</dbReference>
<organism evidence="1 2">
    <name type="scientific">Ancylomarina euxinus</name>
    <dbReference type="NCBI Taxonomy" id="2283627"/>
    <lineage>
        <taxon>Bacteria</taxon>
        <taxon>Pseudomonadati</taxon>
        <taxon>Bacteroidota</taxon>
        <taxon>Bacteroidia</taxon>
        <taxon>Marinilabiliales</taxon>
        <taxon>Marinifilaceae</taxon>
        <taxon>Ancylomarina</taxon>
    </lineage>
</organism>
<dbReference type="Proteomes" id="UP000285794">
    <property type="component" value="Unassembled WGS sequence"/>
</dbReference>
<protein>
    <submittedName>
        <fullName evidence="1">Uncharacterized protein</fullName>
    </submittedName>
</protein>
<sequence>MRAILPLSIIALSLLLFSCQKESKHSGYVDENEALVEDLKKVSGDSRTYNYDFKILEEPKSEGVSYYEPTSINEAFTSIPKEMKDAIHLPNVGSFPFTSGTEMANIVTFWNKTNKLIFEIQISYFENGAGYKADNQDFFIISATQLADNPFIDTSSEEDPIDLWIEEFNMNGIEGPEEVVIYRKLDLTPDYPLFFKNWQQNWSTMYAYYSYDSSKSLIEHTSTGSKMYYAWHKGLIFQIGYKFADDTIDMEAVVRNIILGS</sequence>
<evidence type="ECO:0000313" key="2">
    <source>
        <dbReference type="Proteomes" id="UP000285794"/>
    </source>
</evidence>
<dbReference type="OrthoDB" id="1116171at2"/>
<evidence type="ECO:0000313" key="1">
    <source>
        <dbReference type="EMBL" id="RRG22125.1"/>
    </source>
</evidence>